<evidence type="ECO:0000256" key="2">
    <source>
        <dbReference type="ARBA" id="ARBA00022737"/>
    </source>
</evidence>
<dbReference type="Pfam" id="PF13948">
    <property type="entry name" value="DUF4215"/>
    <property type="match status" value="1"/>
</dbReference>
<dbReference type="InterPro" id="IPR050149">
    <property type="entry name" value="Collagen_superfamily"/>
</dbReference>
<dbReference type="OMA" id="LCLPLWF"/>
<feature type="region of interest" description="Disordered" evidence="4">
    <location>
        <begin position="173"/>
        <end position="281"/>
    </location>
</feature>
<dbReference type="NCBIfam" id="TIGR02232">
    <property type="entry name" value="myxo_disulf_rpt"/>
    <property type="match status" value="1"/>
</dbReference>
<reference evidence="7" key="3">
    <citation type="journal article" date="2014" name="Nature">
        <title>Elephant shark genome provides unique insights into gnathostome evolution.</title>
        <authorList>
            <consortium name="International Elephant Shark Genome Sequencing Consortium"/>
            <person name="Venkatesh B."/>
            <person name="Lee A.P."/>
            <person name="Ravi V."/>
            <person name="Maurya A.K."/>
            <person name="Lian M.M."/>
            <person name="Swann J.B."/>
            <person name="Ohta Y."/>
            <person name="Flajnik M.F."/>
            <person name="Sutoh Y."/>
            <person name="Kasahara M."/>
            <person name="Hoon S."/>
            <person name="Gangu V."/>
            <person name="Roy S.W."/>
            <person name="Irimia M."/>
            <person name="Korzh V."/>
            <person name="Kondrychyn I."/>
            <person name="Lim Z.W."/>
            <person name="Tay B.H."/>
            <person name="Tohari S."/>
            <person name="Kong K.W."/>
            <person name="Ho S."/>
            <person name="Lorente-Galdos B."/>
            <person name="Quilez J."/>
            <person name="Marques-Bonet T."/>
            <person name="Raney B.J."/>
            <person name="Ingham P.W."/>
            <person name="Tay A."/>
            <person name="Hillier L.W."/>
            <person name="Minx P."/>
            <person name="Boehm T."/>
            <person name="Wilson R.K."/>
            <person name="Brenner S."/>
            <person name="Warren W.C."/>
        </authorList>
    </citation>
    <scope>NUCLEOTIDE SEQUENCE [LARGE SCALE GENOMIC DNA]</scope>
</reference>
<feature type="compositionally biased region" description="Low complexity" evidence="4">
    <location>
        <begin position="104"/>
        <end position="113"/>
    </location>
</feature>
<gene>
    <name evidence="6" type="primary">colq</name>
</gene>
<evidence type="ECO:0000256" key="4">
    <source>
        <dbReference type="SAM" id="MobiDB-lite"/>
    </source>
</evidence>
<evidence type="ECO:0000256" key="3">
    <source>
        <dbReference type="ARBA" id="ARBA00023157"/>
    </source>
</evidence>
<proteinExistence type="predicted"/>
<evidence type="ECO:0000313" key="6">
    <source>
        <dbReference type="Ensembl" id="ENSCMIP00000037674.1"/>
    </source>
</evidence>
<name>A0A4W3J3K1_CALMI</name>
<protein>
    <submittedName>
        <fullName evidence="6">Collagen like tail subunit of asymmetric acetylcholinesterase</fullName>
    </submittedName>
</protein>
<dbReference type="GO" id="GO:0030198">
    <property type="term" value="P:extracellular matrix organization"/>
    <property type="evidence" value="ECO:0007669"/>
    <property type="project" value="TreeGrafter"/>
</dbReference>
<dbReference type="Proteomes" id="UP000314986">
    <property type="component" value="Unassembled WGS sequence"/>
</dbReference>
<dbReference type="GO" id="GO:0030020">
    <property type="term" value="F:extracellular matrix structural constituent conferring tensile strength"/>
    <property type="evidence" value="ECO:0007669"/>
    <property type="project" value="TreeGrafter"/>
</dbReference>
<feature type="region of interest" description="Disordered" evidence="4">
    <location>
        <begin position="88"/>
        <end position="147"/>
    </location>
</feature>
<dbReference type="PANTHER" id="PTHR24023:SF1082">
    <property type="entry name" value="COLLAGEN TRIPLE HELIX REPEAT"/>
    <property type="match status" value="1"/>
</dbReference>
<sequence>MFLIALGLFQQLCFCHVLAEANFLDNPLGLQAALTAVEHKKRSTNKCCLLTPPPPPMLPPPFFSERKILQLNEDLKHLALEVKTAESEVSGTIGPPGPPGPQGPQGIQGIMGPKGEKGDIGRPGRKGRAGIVGPRGMPGVSGSLGRMGPKGEMGDAGLMGFPGARGPMGPKGIIGPKGDKGVRGGRGEEGSKGETGVMGLPGMLGQKGEMGPKGEPGIPGHRGPVGRPGKRGKSGQKGDIGPAGLLGPSGPPGPSGLPGPPGRSAPGRLMIGPKGERGPQGRCHCNLRQTINNPSHGLLPASGNSPQVPVIFVVNSEEELERLDTENALAFRKDQRSLYFKDTMGWLPIQLSPFQLVVSSPVGFCGDGIVQEESGEECDDGNRIVTDSCINCKHASCGDGYRWEGVEQCDRKDFGYQTCKIYLPGSYGNLKCTSYCYIDSTSCRYFT</sequence>
<evidence type="ECO:0000256" key="5">
    <source>
        <dbReference type="SAM" id="SignalP"/>
    </source>
</evidence>
<dbReference type="InParanoid" id="A0A4W3J3K1"/>
<feature type="compositionally biased region" description="Basic and acidic residues" evidence="4">
    <location>
        <begin position="177"/>
        <end position="192"/>
    </location>
</feature>
<reference evidence="7" key="1">
    <citation type="journal article" date="2006" name="Science">
        <title>Ancient noncoding elements conserved in the human genome.</title>
        <authorList>
            <person name="Venkatesh B."/>
            <person name="Kirkness E.F."/>
            <person name="Loh Y.H."/>
            <person name="Halpern A.L."/>
            <person name="Lee A.P."/>
            <person name="Johnson J."/>
            <person name="Dandona N."/>
            <person name="Viswanathan L.D."/>
            <person name="Tay A."/>
            <person name="Venter J.C."/>
            <person name="Strausberg R.L."/>
            <person name="Brenner S."/>
        </authorList>
    </citation>
    <scope>NUCLEOTIDE SEQUENCE [LARGE SCALE GENOMIC DNA]</scope>
</reference>
<organism evidence="6 7">
    <name type="scientific">Callorhinchus milii</name>
    <name type="common">Ghost shark</name>
    <dbReference type="NCBI Taxonomy" id="7868"/>
    <lineage>
        <taxon>Eukaryota</taxon>
        <taxon>Metazoa</taxon>
        <taxon>Chordata</taxon>
        <taxon>Craniata</taxon>
        <taxon>Vertebrata</taxon>
        <taxon>Chondrichthyes</taxon>
        <taxon>Holocephali</taxon>
        <taxon>Chimaeriformes</taxon>
        <taxon>Callorhinchidae</taxon>
        <taxon>Callorhinchus</taxon>
    </lineage>
</organism>
<dbReference type="STRING" id="7868.ENSCMIP00000037674"/>
<dbReference type="AlphaFoldDB" id="A0A4W3J3K1"/>
<keyword evidence="7" id="KW-1185">Reference proteome</keyword>
<reference evidence="6" key="4">
    <citation type="submission" date="2025-08" db="UniProtKB">
        <authorList>
            <consortium name="Ensembl"/>
        </authorList>
    </citation>
    <scope>IDENTIFICATION</scope>
</reference>
<evidence type="ECO:0000313" key="7">
    <source>
        <dbReference type="Proteomes" id="UP000314986"/>
    </source>
</evidence>
<feature type="signal peptide" evidence="5">
    <location>
        <begin position="1"/>
        <end position="19"/>
    </location>
</feature>
<reference evidence="7" key="2">
    <citation type="journal article" date="2007" name="PLoS Biol.">
        <title>Survey sequencing and comparative analysis of the elephant shark (Callorhinchus milii) genome.</title>
        <authorList>
            <person name="Venkatesh B."/>
            <person name="Kirkness E.F."/>
            <person name="Loh Y.H."/>
            <person name="Halpern A.L."/>
            <person name="Lee A.P."/>
            <person name="Johnson J."/>
            <person name="Dandona N."/>
            <person name="Viswanathan L.D."/>
            <person name="Tay A."/>
            <person name="Venter J.C."/>
            <person name="Strausberg R.L."/>
            <person name="Brenner S."/>
        </authorList>
    </citation>
    <scope>NUCLEOTIDE SEQUENCE [LARGE SCALE GENOMIC DNA]</scope>
</reference>
<reference evidence="6" key="5">
    <citation type="submission" date="2025-09" db="UniProtKB">
        <authorList>
            <consortium name="Ensembl"/>
        </authorList>
    </citation>
    <scope>IDENTIFICATION</scope>
</reference>
<keyword evidence="1 5" id="KW-0732">Signal</keyword>
<dbReference type="Pfam" id="PF01391">
    <property type="entry name" value="Collagen"/>
    <property type="match status" value="1"/>
</dbReference>
<dbReference type="GO" id="GO:0031012">
    <property type="term" value="C:extracellular matrix"/>
    <property type="evidence" value="ECO:0007669"/>
    <property type="project" value="TreeGrafter"/>
</dbReference>
<accession>A0A4W3J3K1</accession>
<dbReference type="InterPro" id="IPR008160">
    <property type="entry name" value="Collagen"/>
</dbReference>
<keyword evidence="2" id="KW-0677">Repeat</keyword>
<dbReference type="Ensembl" id="ENSCMIT00000038218.1">
    <property type="protein sequence ID" value="ENSCMIP00000037674.1"/>
    <property type="gene ID" value="ENSCMIG00000015832.1"/>
</dbReference>
<dbReference type="GeneTree" id="ENSGT00940000157248"/>
<keyword evidence="3" id="KW-1015">Disulfide bond</keyword>
<dbReference type="GO" id="GO:0005615">
    <property type="term" value="C:extracellular space"/>
    <property type="evidence" value="ECO:0007669"/>
    <property type="project" value="TreeGrafter"/>
</dbReference>
<evidence type="ECO:0000256" key="1">
    <source>
        <dbReference type="ARBA" id="ARBA00022729"/>
    </source>
</evidence>
<dbReference type="PANTHER" id="PTHR24023">
    <property type="entry name" value="COLLAGEN ALPHA"/>
    <property type="match status" value="1"/>
</dbReference>
<feature type="chain" id="PRO_5021289287" evidence="5">
    <location>
        <begin position="20"/>
        <end position="447"/>
    </location>
</feature>
<feature type="compositionally biased region" description="Pro residues" evidence="4">
    <location>
        <begin position="249"/>
        <end position="263"/>
    </location>
</feature>
<feature type="compositionally biased region" description="Low complexity" evidence="4">
    <location>
        <begin position="216"/>
        <end position="227"/>
    </location>
</feature>
<dbReference type="InterPro" id="IPR011936">
    <property type="entry name" value="Myxo_disulph_rpt"/>
</dbReference>